<dbReference type="InterPro" id="IPR010998">
    <property type="entry name" value="Integrase_recombinase_N"/>
</dbReference>
<proteinExistence type="inferred from homology"/>
<evidence type="ECO:0000256" key="4">
    <source>
        <dbReference type="ARBA" id="ARBA00023172"/>
    </source>
</evidence>
<name>A0ABT6JBK0_9GAMM</name>
<keyword evidence="4" id="KW-0233">DNA recombination</keyword>
<dbReference type="PANTHER" id="PTHR30349:SF64">
    <property type="entry name" value="PROPHAGE INTEGRASE INTD-RELATED"/>
    <property type="match status" value="1"/>
</dbReference>
<evidence type="ECO:0000259" key="5">
    <source>
        <dbReference type="PROSITE" id="PS51898"/>
    </source>
</evidence>
<dbReference type="SUPFAM" id="SSF56349">
    <property type="entry name" value="DNA breaking-rejoining enzymes"/>
    <property type="match status" value="1"/>
</dbReference>
<dbReference type="Gene3D" id="1.10.443.10">
    <property type="entry name" value="Intergrase catalytic core"/>
    <property type="match status" value="1"/>
</dbReference>
<evidence type="ECO:0000256" key="2">
    <source>
        <dbReference type="ARBA" id="ARBA00022908"/>
    </source>
</evidence>
<feature type="domain" description="Tyr recombinase" evidence="5">
    <location>
        <begin position="215"/>
        <end position="433"/>
    </location>
</feature>
<dbReference type="Proteomes" id="UP001156940">
    <property type="component" value="Unassembled WGS sequence"/>
</dbReference>
<dbReference type="InterPro" id="IPR050090">
    <property type="entry name" value="Tyrosine_recombinase_XerCD"/>
</dbReference>
<organism evidence="6 7">
    <name type="scientific">Luteimonas endophytica</name>
    <dbReference type="NCBI Taxonomy" id="3042023"/>
    <lineage>
        <taxon>Bacteria</taxon>
        <taxon>Pseudomonadati</taxon>
        <taxon>Pseudomonadota</taxon>
        <taxon>Gammaproteobacteria</taxon>
        <taxon>Lysobacterales</taxon>
        <taxon>Lysobacteraceae</taxon>
        <taxon>Luteimonas</taxon>
    </lineage>
</organism>
<evidence type="ECO:0000313" key="6">
    <source>
        <dbReference type="EMBL" id="MDH5824207.1"/>
    </source>
</evidence>
<dbReference type="EMBL" id="JARXRM010000043">
    <property type="protein sequence ID" value="MDH5824207.1"/>
    <property type="molecule type" value="Genomic_DNA"/>
</dbReference>
<evidence type="ECO:0000256" key="1">
    <source>
        <dbReference type="ARBA" id="ARBA00008857"/>
    </source>
</evidence>
<evidence type="ECO:0000256" key="3">
    <source>
        <dbReference type="ARBA" id="ARBA00023125"/>
    </source>
</evidence>
<dbReference type="InterPro" id="IPR002104">
    <property type="entry name" value="Integrase_catalytic"/>
</dbReference>
<keyword evidence="3" id="KW-0238">DNA-binding</keyword>
<comment type="similarity">
    <text evidence="1">Belongs to the 'phage' integrase family.</text>
</comment>
<gene>
    <name evidence="6" type="ORF">QFW77_14595</name>
</gene>
<dbReference type="PANTHER" id="PTHR30349">
    <property type="entry name" value="PHAGE INTEGRASE-RELATED"/>
    <property type="match status" value="1"/>
</dbReference>
<dbReference type="InterPro" id="IPR011010">
    <property type="entry name" value="DNA_brk_join_enz"/>
</dbReference>
<dbReference type="PROSITE" id="PS51898">
    <property type="entry name" value="TYR_RECOMBINASE"/>
    <property type="match status" value="1"/>
</dbReference>
<dbReference type="InterPro" id="IPR013762">
    <property type="entry name" value="Integrase-like_cat_sf"/>
</dbReference>
<comment type="caution">
    <text evidence="6">The sequence shown here is derived from an EMBL/GenBank/DDBJ whole genome shotgun (WGS) entry which is preliminary data.</text>
</comment>
<dbReference type="Pfam" id="PF00589">
    <property type="entry name" value="Phage_integrase"/>
    <property type="match status" value="1"/>
</dbReference>
<accession>A0ABT6JBK0</accession>
<evidence type="ECO:0000313" key="7">
    <source>
        <dbReference type="Proteomes" id="UP001156940"/>
    </source>
</evidence>
<protein>
    <submittedName>
        <fullName evidence="6">Site-specific integrase</fullName>
    </submittedName>
</protein>
<dbReference type="CDD" id="cd01184">
    <property type="entry name" value="INT_C_like_1"/>
    <property type="match status" value="1"/>
</dbReference>
<sequence length="463" mass="52402">MNRKTTTDLERYIDQPFGALRLGRMRIGPIEIQDVEVTGREAAINLQETIHVLVDRAQRRRDRKDGTRHPHPLPIGSPARLLSVEVADYLADMQRRRLQPHTIKAAGRTLQILTMACGDIPVSRIDHKHVTTLWDLLRWAPPNLTSDATYQGMTAEQIIALGKRARVACPARATFELHHRFLTTFFNKLVKLRVIGFSPMDAFGAMKRDLVEDPNKPERLFSDEDLQRIFNPEVFVPWAIKFPHRWWAPILGLYTGARINEIAQLKVADILEERGVWCLAIRKTVDEDLAQSNGEKSRQRLKGKSAVRKIPIPQPVLDAGLLDFLADMQEFGHPRLFPHLSAGVNRTTGESNARYSQGLLNQFGAYLKDLGFPKGVAFHAFRHTLATDLDNQGVPAEEVALITGHSVSKRVPVLQDTYYHHKPNAVRLRQAKALAHYKPAVELPVYRRGQFAPRLTPGAKVYP</sequence>
<dbReference type="Gene3D" id="1.10.150.130">
    <property type="match status" value="1"/>
</dbReference>
<keyword evidence="7" id="KW-1185">Reference proteome</keyword>
<keyword evidence="2" id="KW-0229">DNA integration</keyword>
<reference evidence="6 7" key="1">
    <citation type="submission" date="2023-04" db="EMBL/GenBank/DDBJ databases">
        <title>Luteimonas endophyticus RD2P54.</title>
        <authorList>
            <person name="Sun J.-Q."/>
        </authorList>
    </citation>
    <scope>NUCLEOTIDE SEQUENCE [LARGE SCALE GENOMIC DNA]</scope>
    <source>
        <strain evidence="6 7">RD2P54</strain>
    </source>
</reference>
<dbReference type="RefSeq" id="WP_280575503.1">
    <property type="nucleotide sequence ID" value="NZ_JARXRM010000043.1"/>
</dbReference>